<dbReference type="AlphaFoldDB" id="A0A9P2G601"/>
<accession>A0A9P2G601</accession>
<feature type="transmembrane region" description="Helical" evidence="1">
    <location>
        <begin position="181"/>
        <end position="200"/>
    </location>
</feature>
<protein>
    <submittedName>
        <fullName evidence="3">Uncharacterized protein</fullName>
    </submittedName>
</protein>
<proteinExistence type="predicted"/>
<feature type="chain" id="PRO_5040484986" evidence="2">
    <location>
        <begin position="23"/>
        <end position="205"/>
    </location>
</feature>
<name>A0A9P2G601_CLOBO</name>
<gene>
    <name evidence="3" type="ORF">CLG_B0675</name>
</gene>
<dbReference type="RefSeq" id="WP_003375080.1">
    <property type="nucleotide sequence ID" value="NZ_ACSJ01000007.1"/>
</dbReference>
<keyword evidence="1" id="KW-0472">Membrane</keyword>
<evidence type="ECO:0000256" key="1">
    <source>
        <dbReference type="SAM" id="Phobius"/>
    </source>
</evidence>
<dbReference type="Proteomes" id="UP000006160">
    <property type="component" value="Unassembled WGS sequence"/>
</dbReference>
<keyword evidence="2" id="KW-0732">Signal</keyword>
<evidence type="ECO:0000256" key="2">
    <source>
        <dbReference type="SAM" id="SignalP"/>
    </source>
</evidence>
<feature type="signal peptide" evidence="2">
    <location>
        <begin position="1"/>
        <end position="22"/>
    </location>
</feature>
<comment type="caution">
    <text evidence="3">The sequence shown here is derived from an EMBL/GenBank/DDBJ whole genome shotgun (WGS) entry which is preliminary data.</text>
</comment>
<evidence type="ECO:0000313" key="4">
    <source>
        <dbReference type="Proteomes" id="UP000006160"/>
    </source>
</evidence>
<keyword evidence="1" id="KW-1133">Transmembrane helix</keyword>
<keyword evidence="1" id="KW-0812">Transmembrane</keyword>
<reference evidence="3 4" key="1">
    <citation type="submission" date="2009-10" db="EMBL/GenBank/DDBJ databases">
        <authorList>
            <person name="Shrivastava S."/>
            <person name="Brinkac L.B."/>
            <person name="Brown J.L."/>
            <person name="Bruce D.B."/>
            <person name="Detter C."/>
            <person name="Green L.D."/>
            <person name="Munk C.A."/>
            <person name="Rogers Y.C."/>
            <person name="Tapia R."/>
            <person name="Saunders E.S."/>
            <person name="Sims D.R."/>
            <person name="Smith L.A."/>
            <person name="Smith T.J."/>
            <person name="Sutton G."/>
            <person name="Brettin T."/>
        </authorList>
    </citation>
    <scope>NUCLEOTIDE SEQUENCE [LARGE SCALE GENOMIC DNA]</scope>
    <source>
        <strain evidence="4">D str. 1873</strain>
    </source>
</reference>
<evidence type="ECO:0000313" key="3">
    <source>
        <dbReference type="EMBL" id="EES90589.1"/>
    </source>
</evidence>
<dbReference type="EMBL" id="ACSJ01000007">
    <property type="protein sequence ID" value="EES90589.1"/>
    <property type="molecule type" value="Genomic_DNA"/>
</dbReference>
<organism evidence="3 4">
    <name type="scientific">Clostridium botulinum D str. 1873</name>
    <dbReference type="NCBI Taxonomy" id="592027"/>
    <lineage>
        <taxon>Bacteria</taxon>
        <taxon>Bacillati</taxon>
        <taxon>Bacillota</taxon>
        <taxon>Clostridia</taxon>
        <taxon>Eubacteriales</taxon>
        <taxon>Clostridiaceae</taxon>
        <taxon>Clostridium</taxon>
    </lineage>
</organism>
<sequence>MFKRFSILLFLLLISITTTAFAGNIPESIMINPQKGLFIGKIINTSDKEFIIEPITVMMGKIKDKQIKIKKFDKYYGTNTTPKKNDYIIARLTDVNKIDEFWIFKATSSDYKTLKLICSPTYDMILRYEKYINNGDYFKAQKNLDKKLTPKLSPNKYNKNSDKTKETIALQTKNKISRKQYILLSILILSMTSMCIYTYINGKKY</sequence>